<dbReference type="CDD" id="cd00156">
    <property type="entry name" value="REC"/>
    <property type="match status" value="1"/>
</dbReference>
<dbReference type="Pfam" id="PF00990">
    <property type="entry name" value="GGDEF"/>
    <property type="match status" value="1"/>
</dbReference>
<feature type="domain" description="EAL" evidence="5">
    <location>
        <begin position="450"/>
        <end position="704"/>
    </location>
</feature>
<dbReference type="PROSITE" id="PS50113">
    <property type="entry name" value="PAC"/>
    <property type="match status" value="1"/>
</dbReference>
<feature type="domain" description="PAC" evidence="4">
    <location>
        <begin position="233"/>
        <end position="285"/>
    </location>
</feature>
<dbReference type="Gene3D" id="3.30.70.270">
    <property type="match status" value="1"/>
</dbReference>
<evidence type="ECO:0000259" key="4">
    <source>
        <dbReference type="PROSITE" id="PS50113"/>
    </source>
</evidence>
<evidence type="ECO:0000313" key="7">
    <source>
        <dbReference type="EMBL" id="PZR06666.1"/>
    </source>
</evidence>
<dbReference type="PROSITE" id="PS50112">
    <property type="entry name" value="PAS"/>
    <property type="match status" value="1"/>
</dbReference>
<dbReference type="GO" id="GO:0003824">
    <property type="term" value="F:catalytic activity"/>
    <property type="evidence" value="ECO:0007669"/>
    <property type="project" value="UniProtKB-ARBA"/>
</dbReference>
<dbReference type="InterPro" id="IPR011006">
    <property type="entry name" value="CheY-like_superfamily"/>
</dbReference>
<dbReference type="Pfam" id="PF08447">
    <property type="entry name" value="PAS_3"/>
    <property type="match status" value="1"/>
</dbReference>
<dbReference type="InterPro" id="IPR029787">
    <property type="entry name" value="Nucleotide_cyclase"/>
</dbReference>
<dbReference type="GO" id="GO:0000160">
    <property type="term" value="P:phosphorelay signal transduction system"/>
    <property type="evidence" value="ECO:0007669"/>
    <property type="project" value="InterPro"/>
</dbReference>
<dbReference type="Gene3D" id="3.20.20.450">
    <property type="entry name" value="EAL domain"/>
    <property type="match status" value="1"/>
</dbReference>
<dbReference type="PROSITE" id="PS50883">
    <property type="entry name" value="EAL"/>
    <property type="match status" value="1"/>
</dbReference>
<dbReference type="SMART" id="SM00267">
    <property type="entry name" value="GGDEF"/>
    <property type="match status" value="1"/>
</dbReference>
<dbReference type="InterPro" id="IPR013655">
    <property type="entry name" value="PAS_fold_3"/>
</dbReference>
<dbReference type="Pfam" id="PF00072">
    <property type="entry name" value="Response_reg"/>
    <property type="match status" value="1"/>
</dbReference>
<evidence type="ECO:0000313" key="8">
    <source>
        <dbReference type="Proteomes" id="UP000249061"/>
    </source>
</evidence>
<dbReference type="InterPro" id="IPR000700">
    <property type="entry name" value="PAS-assoc_C"/>
</dbReference>
<dbReference type="Pfam" id="PF00563">
    <property type="entry name" value="EAL"/>
    <property type="match status" value="1"/>
</dbReference>
<gene>
    <name evidence="7" type="ORF">DI536_29555</name>
</gene>
<dbReference type="InterPro" id="IPR000014">
    <property type="entry name" value="PAS"/>
</dbReference>
<evidence type="ECO:0000259" key="5">
    <source>
        <dbReference type="PROSITE" id="PS50883"/>
    </source>
</evidence>
<dbReference type="PROSITE" id="PS50887">
    <property type="entry name" value="GGDEF"/>
    <property type="match status" value="1"/>
</dbReference>
<dbReference type="InterPro" id="IPR000160">
    <property type="entry name" value="GGDEF_dom"/>
</dbReference>
<dbReference type="InterPro" id="IPR035919">
    <property type="entry name" value="EAL_sf"/>
</dbReference>
<dbReference type="EMBL" id="QFQP01000036">
    <property type="protein sequence ID" value="PZR06666.1"/>
    <property type="molecule type" value="Genomic_DNA"/>
</dbReference>
<comment type="caution">
    <text evidence="7">The sequence shown here is derived from an EMBL/GenBank/DDBJ whole genome shotgun (WGS) entry which is preliminary data.</text>
</comment>
<accession>A0A2W5T3J8</accession>
<name>A0A2W5T3J8_9BACT</name>
<feature type="domain" description="GGDEF" evidence="6">
    <location>
        <begin position="308"/>
        <end position="441"/>
    </location>
</feature>
<proteinExistence type="predicted"/>
<feature type="modified residue" description="4-aspartylphosphate" evidence="1">
    <location>
        <position position="78"/>
    </location>
</feature>
<reference evidence="7 8" key="1">
    <citation type="submission" date="2017-08" db="EMBL/GenBank/DDBJ databases">
        <title>Infants hospitalized years apart are colonized by the same room-sourced microbial strains.</title>
        <authorList>
            <person name="Brooks B."/>
            <person name="Olm M.R."/>
            <person name="Firek B.A."/>
            <person name="Baker R."/>
            <person name="Thomas B.C."/>
            <person name="Morowitz M.J."/>
            <person name="Banfield J.F."/>
        </authorList>
    </citation>
    <scope>NUCLEOTIDE SEQUENCE [LARGE SCALE GENOMIC DNA]</scope>
    <source>
        <strain evidence="7">S2_003_000_R2_14</strain>
    </source>
</reference>
<dbReference type="CDD" id="cd01949">
    <property type="entry name" value="GGDEF"/>
    <property type="match status" value="1"/>
</dbReference>
<dbReference type="InterPro" id="IPR052155">
    <property type="entry name" value="Biofilm_reg_signaling"/>
</dbReference>
<dbReference type="PANTHER" id="PTHR44757">
    <property type="entry name" value="DIGUANYLATE CYCLASE DGCP"/>
    <property type="match status" value="1"/>
</dbReference>
<dbReference type="PROSITE" id="PS50110">
    <property type="entry name" value="RESPONSE_REGULATORY"/>
    <property type="match status" value="1"/>
</dbReference>
<evidence type="ECO:0000259" key="3">
    <source>
        <dbReference type="PROSITE" id="PS50112"/>
    </source>
</evidence>
<dbReference type="InterPro" id="IPR043128">
    <property type="entry name" value="Rev_trsase/Diguanyl_cyclase"/>
</dbReference>
<dbReference type="InterPro" id="IPR001610">
    <property type="entry name" value="PAC"/>
</dbReference>
<evidence type="ECO:0000259" key="6">
    <source>
        <dbReference type="PROSITE" id="PS50887"/>
    </source>
</evidence>
<dbReference type="Gene3D" id="3.40.50.2300">
    <property type="match status" value="1"/>
</dbReference>
<protein>
    <submittedName>
        <fullName evidence="7">Diguanylate cyclase</fullName>
    </submittedName>
</protein>
<dbReference type="SUPFAM" id="SSF52172">
    <property type="entry name" value="CheY-like"/>
    <property type="match status" value="1"/>
</dbReference>
<dbReference type="AlphaFoldDB" id="A0A2W5T3J8"/>
<feature type="domain" description="PAS" evidence="3">
    <location>
        <begin position="156"/>
        <end position="228"/>
    </location>
</feature>
<evidence type="ECO:0000259" key="2">
    <source>
        <dbReference type="PROSITE" id="PS50110"/>
    </source>
</evidence>
<dbReference type="NCBIfam" id="TIGR00254">
    <property type="entry name" value="GGDEF"/>
    <property type="match status" value="1"/>
</dbReference>
<dbReference type="SMART" id="SM00086">
    <property type="entry name" value="PAC"/>
    <property type="match status" value="1"/>
</dbReference>
<sequence>MNIDSGINTRGIDVRSGRIVTVSHPSRLLLIDDTRFARDVLQELLTEARSKISLDWRSDYATGLEALLSDEFDVCLLDVQLGERSGLDLLRDARARGVRMPIVVLTGHGSDAVDDEALRAGASDYLVKGDFSATTLDRMVRYLVERSRSQEALRDSEERFSLAMEGSNDGLWDWRVDAKVLHLSARWKRIIGFEADELADTLDAWFERIHEDDRVKARHEFTRHLEGNETPYFENEHRLQHKDGSWRHVLARGKAVRDGRGRATRMVGSLTDITLAKSRDPLTGLPNRVLFLDRLEHSFHRAARDDAYRFSVLFIDLDRFKNINDSLGHDAGDELLVSIARRLERCVRLVDTVARMGGDEFVVLLDESREPDGATRVASRIIEELGRPFRIAGRELFTGASVGIAMSAPQYLTPGELLRDADNAMYRAKAEGRGRFVIFDSTMHARAMHVLSVESGLRRALEDDELEVFYQPVVAMDSGRPVGFEALVRWRHPERGLISPADFIPVAEDSSLIVLLDLHVLKTAALQLKAWRDSFGADLSISVNASRRHFSRSEYAASVQQAISHAGLPPTALRVEVTESVTMDLPESAKEQLEQLHRFGVRLFVDDFGVGYSSLSMLHTYPFSGLKLDRSFVSGLDGPGRTMEIVRAIFAIAQTLKLEVVAEGVETEAQHHALFALGCTRAQGYRYGKPMTREDAETWLQQHA</sequence>
<dbReference type="CDD" id="cd00130">
    <property type="entry name" value="PAS"/>
    <property type="match status" value="1"/>
</dbReference>
<dbReference type="SUPFAM" id="SSF55073">
    <property type="entry name" value="Nucleotide cyclase"/>
    <property type="match status" value="1"/>
</dbReference>
<dbReference type="FunFam" id="3.30.70.270:FF:000001">
    <property type="entry name" value="Diguanylate cyclase domain protein"/>
    <property type="match status" value="1"/>
</dbReference>
<feature type="domain" description="Response regulatory" evidence="2">
    <location>
        <begin position="27"/>
        <end position="143"/>
    </location>
</feature>
<dbReference type="Proteomes" id="UP000249061">
    <property type="component" value="Unassembled WGS sequence"/>
</dbReference>
<dbReference type="Gene3D" id="3.30.450.20">
    <property type="entry name" value="PAS domain"/>
    <property type="match status" value="1"/>
</dbReference>
<dbReference type="SMART" id="SM00448">
    <property type="entry name" value="REC"/>
    <property type="match status" value="1"/>
</dbReference>
<organism evidence="7 8">
    <name type="scientific">Archangium gephyra</name>
    <dbReference type="NCBI Taxonomy" id="48"/>
    <lineage>
        <taxon>Bacteria</taxon>
        <taxon>Pseudomonadati</taxon>
        <taxon>Myxococcota</taxon>
        <taxon>Myxococcia</taxon>
        <taxon>Myxococcales</taxon>
        <taxon>Cystobacterineae</taxon>
        <taxon>Archangiaceae</taxon>
        <taxon>Archangium</taxon>
    </lineage>
</organism>
<dbReference type="SMART" id="SM00091">
    <property type="entry name" value="PAS"/>
    <property type="match status" value="1"/>
</dbReference>
<dbReference type="InterPro" id="IPR001789">
    <property type="entry name" value="Sig_transdc_resp-reg_receiver"/>
</dbReference>
<dbReference type="PANTHER" id="PTHR44757:SF2">
    <property type="entry name" value="BIOFILM ARCHITECTURE MAINTENANCE PROTEIN MBAA"/>
    <property type="match status" value="1"/>
</dbReference>
<dbReference type="CDD" id="cd01948">
    <property type="entry name" value="EAL"/>
    <property type="match status" value="1"/>
</dbReference>
<dbReference type="SUPFAM" id="SSF141868">
    <property type="entry name" value="EAL domain-like"/>
    <property type="match status" value="1"/>
</dbReference>
<dbReference type="InterPro" id="IPR035965">
    <property type="entry name" value="PAS-like_dom_sf"/>
</dbReference>
<dbReference type="SMART" id="SM00052">
    <property type="entry name" value="EAL"/>
    <property type="match status" value="1"/>
</dbReference>
<dbReference type="NCBIfam" id="TIGR00229">
    <property type="entry name" value="sensory_box"/>
    <property type="match status" value="1"/>
</dbReference>
<dbReference type="SUPFAM" id="SSF55785">
    <property type="entry name" value="PYP-like sensor domain (PAS domain)"/>
    <property type="match status" value="1"/>
</dbReference>
<keyword evidence="1" id="KW-0597">Phosphoprotein</keyword>
<dbReference type="InterPro" id="IPR001633">
    <property type="entry name" value="EAL_dom"/>
</dbReference>
<evidence type="ECO:0000256" key="1">
    <source>
        <dbReference type="PROSITE-ProRule" id="PRU00169"/>
    </source>
</evidence>